<name>A0A369TFV0_9PROT</name>
<keyword evidence="3" id="KW-1185">Reference proteome</keyword>
<dbReference type="RefSeq" id="WP_114580205.1">
    <property type="nucleotide sequence ID" value="NZ_QPMH01000001.1"/>
</dbReference>
<accession>A0A369TFV0</accession>
<evidence type="ECO:0000313" key="2">
    <source>
        <dbReference type="EMBL" id="RDD63692.1"/>
    </source>
</evidence>
<protein>
    <submittedName>
        <fullName evidence="2">N-acetyltransferase</fullName>
    </submittedName>
</protein>
<dbReference type="InterPro" id="IPR000182">
    <property type="entry name" value="GNAT_dom"/>
</dbReference>
<reference evidence="2 3" key="1">
    <citation type="submission" date="2018-07" db="EMBL/GenBank/DDBJ databases">
        <title>Venubactetium sediminum gen. nov., sp. nov., isolated from a marine solar saltern.</title>
        <authorList>
            <person name="Wang S."/>
        </authorList>
    </citation>
    <scope>NUCLEOTIDE SEQUENCE [LARGE SCALE GENOMIC DNA]</scope>
    <source>
        <strain evidence="2 3">WD2A32</strain>
    </source>
</reference>
<dbReference type="AlphaFoldDB" id="A0A369TFV0"/>
<dbReference type="Pfam" id="PF00583">
    <property type="entry name" value="Acetyltransf_1"/>
    <property type="match status" value="1"/>
</dbReference>
<organism evidence="2 3">
    <name type="scientific">Ferruginivarius sediminum</name>
    <dbReference type="NCBI Taxonomy" id="2661937"/>
    <lineage>
        <taxon>Bacteria</taxon>
        <taxon>Pseudomonadati</taxon>
        <taxon>Pseudomonadota</taxon>
        <taxon>Alphaproteobacteria</taxon>
        <taxon>Rhodospirillales</taxon>
        <taxon>Rhodospirillaceae</taxon>
        <taxon>Ferruginivarius</taxon>
    </lineage>
</organism>
<dbReference type="EMBL" id="QPMH01000001">
    <property type="protein sequence ID" value="RDD63692.1"/>
    <property type="molecule type" value="Genomic_DNA"/>
</dbReference>
<dbReference type="Gene3D" id="3.40.630.30">
    <property type="match status" value="1"/>
</dbReference>
<gene>
    <name evidence="2" type="ORF">DRB17_00475</name>
</gene>
<proteinExistence type="predicted"/>
<sequence length="174" mass="18593">MESIEIRETVPGDLALIEAVYRDAFPDEDLLPLVRALLQEAQVASSLAGLIGSTLVGHVILTRCDIAGSSDKVALLGPLAVDPARQRQGIGSAIVRAGLQRLEDAGVSHVYVLGDPAYYGRLGFVPETVVAPPYPLPAEWRGAWQSISLRGAEPPCRGKLSVPKPWLQPALWAP</sequence>
<dbReference type="CDD" id="cd04301">
    <property type="entry name" value="NAT_SF"/>
    <property type="match status" value="1"/>
</dbReference>
<dbReference type="SUPFAM" id="SSF55729">
    <property type="entry name" value="Acyl-CoA N-acyltransferases (Nat)"/>
    <property type="match status" value="1"/>
</dbReference>
<dbReference type="InterPro" id="IPR016181">
    <property type="entry name" value="Acyl_CoA_acyltransferase"/>
</dbReference>
<dbReference type="PROSITE" id="PS51186">
    <property type="entry name" value="GNAT"/>
    <property type="match status" value="1"/>
</dbReference>
<keyword evidence="2" id="KW-0808">Transferase</keyword>
<feature type="domain" description="N-acetyltransferase" evidence="1">
    <location>
        <begin position="4"/>
        <end position="143"/>
    </location>
</feature>
<dbReference type="Proteomes" id="UP000253941">
    <property type="component" value="Unassembled WGS sequence"/>
</dbReference>
<evidence type="ECO:0000259" key="1">
    <source>
        <dbReference type="PROSITE" id="PS51186"/>
    </source>
</evidence>
<dbReference type="GO" id="GO:0016747">
    <property type="term" value="F:acyltransferase activity, transferring groups other than amino-acyl groups"/>
    <property type="evidence" value="ECO:0007669"/>
    <property type="project" value="InterPro"/>
</dbReference>
<evidence type="ECO:0000313" key="3">
    <source>
        <dbReference type="Proteomes" id="UP000253941"/>
    </source>
</evidence>
<comment type="caution">
    <text evidence="2">The sequence shown here is derived from an EMBL/GenBank/DDBJ whole genome shotgun (WGS) entry which is preliminary data.</text>
</comment>